<name>A0A3A8FXL0_9GAMM</name>
<evidence type="ECO:0000313" key="2">
    <source>
        <dbReference type="EMBL" id="RKG51542.1"/>
    </source>
</evidence>
<dbReference type="RefSeq" id="WP_120367763.1">
    <property type="nucleotide sequence ID" value="NZ_RAXZ01000015.1"/>
</dbReference>
<dbReference type="AlphaFoldDB" id="A0A3A8FXL0"/>
<evidence type="ECO:0000256" key="1">
    <source>
        <dbReference type="SAM" id="Coils"/>
    </source>
</evidence>
<sequence>MATKEKASTEKTTLKAIATEGADKLEKVAKEATEQAVEAVVDSKEKLQEEAKVLNANVQGQLQQLKQDILQKIELLKSHFGTSQKDFTELKTFVKTEFNAVLGDLSKLGKELKADVSEISGKHKEQITETFKRSKEHTLEAWKKVNPVKADAQDSTLKN</sequence>
<feature type="coiled-coil region" evidence="1">
    <location>
        <begin position="22"/>
        <end position="68"/>
    </location>
</feature>
<organism evidence="2 3">
    <name type="scientific">Acinetobacter cumulans</name>
    <dbReference type="NCBI Taxonomy" id="2136182"/>
    <lineage>
        <taxon>Bacteria</taxon>
        <taxon>Pseudomonadati</taxon>
        <taxon>Pseudomonadota</taxon>
        <taxon>Gammaproteobacteria</taxon>
        <taxon>Moraxellales</taxon>
        <taxon>Moraxellaceae</taxon>
        <taxon>Acinetobacter</taxon>
    </lineage>
</organism>
<reference evidence="2 3" key="1">
    <citation type="submission" date="2018-09" db="EMBL/GenBank/DDBJ databases">
        <title>The draft genome of Acinetobacter spp. strains.</title>
        <authorList>
            <person name="Qin J."/>
            <person name="Feng Y."/>
            <person name="Zong Z."/>
        </authorList>
    </citation>
    <scope>NUCLEOTIDE SEQUENCE [LARGE SCALE GENOMIC DNA]</scope>
    <source>
        <strain evidence="2 3">WCHAc060002</strain>
    </source>
</reference>
<keyword evidence="1" id="KW-0175">Coiled coil</keyword>
<dbReference type="SUPFAM" id="SSF58113">
    <property type="entry name" value="Apolipoprotein A-I"/>
    <property type="match status" value="1"/>
</dbReference>
<accession>A0A3A8FXL0</accession>
<evidence type="ECO:0000313" key="3">
    <source>
        <dbReference type="Proteomes" id="UP000281084"/>
    </source>
</evidence>
<dbReference type="Proteomes" id="UP000281084">
    <property type="component" value="Unassembled WGS sequence"/>
</dbReference>
<dbReference type="EMBL" id="RAXZ01000015">
    <property type="protein sequence ID" value="RKG51542.1"/>
    <property type="molecule type" value="Genomic_DNA"/>
</dbReference>
<protein>
    <submittedName>
        <fullName evidence="2">Uncharacterized protein</fullName>
    </submittedName>
</protein>
<proteinExistence type="predicted"/>
<comment type="caution">
    <text evidence="2">The sequence shown here is derived from an EMBL/GenBank/DDBJ whole genome shotgun (WGS) entry which is preliminary data.</text>
</comment>
<gene>
    <name evidence="2" type="ORF">D7V64_11400</name>
</gene>